<dbReference type="Pfam" id="PF01575">
    <property type="entry name" value="MaoC_dehydratas"/>
    <property type="match status" value="1"/>
</dbReference>
<keyword evidence="5" id="KW-1185">Reference proteome</keyword>
<evidence type="ECO:0000259" key="3">
    <source>
        <dbReference type="Pfam" id="PF01575"/>
    </source>
</evidence>
<comment type="caution">
    <text evidence="4">The sequence shown here is derived from an EMBL/GenBank/DDBJ whole genome shotgun (WGS) entry which is preliminary data.</text>
</comment>
<name>A0A9W6I982_9ACTN</name>
<dbReference type="PANTHER" id="PTHR43841">
    <property type="entry name" value="3-HYDROXYACYL-THIOESTER DEHYDRATASE HTDX-RELATED"/>
    <property type="match status" value="1"/>
</dbReference>
<dbReference type="InterPro" id="IPR002539">
    <property type="entry name" value="MaoC-like_dom"/>
</dbReference>
<dbReference type="RefSeq" id="WP_271221610.1">
    <property type="nucleotide sequence ID" value="NZ_BAAAVD010000035.1"/>
</dbReference>
<gene>
    <name evidence="4" type="ORF">GCM10017600_67350</name>
</gene>
<feature type="domain" description="MaoC-like" evidence="3">
    <location>
        <begin position="26"/>
        <end position="112"/>
    </location>
</feature>
<evidence type="ECO:0000313" key="4">
    <source>
        <dbReference type="EMBL" id="GLK13324.1"/>
    </source>
</evidence>
<reference evidence="4" key="1">
    <citation type="journal article" date="2014" name="Int. J. Syst. Evol. Microbiol.">
        <title>Complete genome sequence of Corynebacterium casei LMG S-19264T (=DSM 44701T), isolated from a smear-ripened cheese.</title>
        <authorList>
            <consortium name="US DOE Joint Genome Institute (JGI-PGF)"/>
            <person name="Walter F."/>
            <person name="Albersmeier A."/>
            <person name="Kalinowski J."/>
            <person name="Ruckert C."/>
        </authorList>
    </citation>
    <scope>NUCLEOTIDE SEQUENCE</scope>
    <source>
        <strain evidence="4">VKM Ac-2007</strain>
    </source>
</reference>
<reference evidence="4" key="2">
    <citation type="submission" date="2023-01" db="EMBL/GenBank/DDBJ databases">
        <authorList>
            <person name="Sun Q."/>
            <person name="Evtushenko L."/>
        </authorList>
    </citation>
    <scope>NUCLEOTIDE SEQUENCE</scope>
    <source>
        <strain evidence="4">VKM Ac-2007</strain>
    </source>
</reference>
<evidence type="ECO:0000256" key="2">
    <source>
        <dbReference type="SAM" id="MobiDB-lite"/>
    </source>
</evidence>
<dbReference type="AlphaFoldDB" id="A0A9W6I982"/>
<feature type="region of interest" description="Disordered" evidence="2">
    <location>
        <begin position="135"/>
        <end position="155"/>
    </location>
</feature>
<dbReference type="InterPro" id="IPR029069">
    <property type="entry name" value="HotDog_dom_sf"/>
</dbReference>
<sequence>MTVETASLPRYEEIEVGFRVPGRTFRVERKDLVRYGGAACDYNTIHWDDRTAELMGLPSPIAHGMFTMGLALGVLTDWAGDPGAVVDFGGRFPRLVPVPNDGVGVELTVEAMVMEKLDPPRVRLSVAVRLGVNGGHSGNSGQGGHAGHAGHGGNKVLTMPRTIVALR</sequence>
<evidence type="ECO:0000313" key="5">
    <source>
        <dbReference type="Proteomes" id="UP001143474"/>
    </source>
</evidence>
<dbReference type="SUPFAM" id="SSF54637">
    <property type="entry name" value="Thioesterase/thiol ester dehydrase-isomerase"/>
    <property type="match status" value="1"/>
</dbReference>
<feature type="compositionally biased region" description="Gly residues" evidence="2">
    <location>
        <begin position="135"/>
        <end position="153"/>
    </location>
</feature>
<proteinExistence type="inferred from homology"/>
<comment type="similarity">
    <text evidence="1">Belongs to the enoyl-CoA hydratase/isomerase family.</text>
</comment>
<accession>A0A9W6I982</accession>
<organism evidence="4 5">
    <name type="scientific">Streptosporangium carneum</name>
    <dbReference type="NCBI Taxonomy" id="47481"/>
    <lineage>
        <taxon>Bacteria</taxon>
        <taxon>Bacillati</taxon>
        <taxon>Actinomycetota</taxon>
        <taxon>Actinomycetes</taxon>
        <taxon>Streptosporangiales</taxon>
        <taxon>Streptosporangiaceae</taxon>
        <taxon>Streptosporangium</taxon>
    </lineage>
</organism>
<evidence type="ECO:0000256" key="1">
    <source>
        <dbReference type="ARBA" id="ARBA00005254"/>
    </source>
</evidence>
<dbReference type="EMBL" id="BSEV01000021">
    <property type="protein sequence ID" value="GLK13324.1"/>
    <property type="molecule type" value="Genomic_DNA"/>
</dbReference>
<dbReference type="Proteomes" id="UP001143474">
    <property type="component" value="Unassembled WGS sequence"/>
</dbReference>
<protein>
    <submittedName>
        <fullName evidence="4">MaoC family dehydratase</fullName>
    </submittedName>
</protein>
<dbReference type="Gene3D" id="3.10.129.10">
    <property type="entry name" value="Hotdog Thioesterase"/>
    <property type="match status" value="1"/>
</dbReference>
<dbReference type="PANTHER" id="PTHR43841:SF3">
    <property type="entry name" value="(3R)-HYDROXYACYL-ACP DEHYDRATASE SUBUNIT HADB"/>
    <property type="match status" value="1"/>
</dbReference>